<protein>
    <submittedName>
        <fullName evidence="2">Uncharacterized protein</fullName>
    </submittedName>
</protein>
<name>A0A2T7BHG7_9BACT</name>
<evidence type="ECO:0000313" key="3">
    <source>
        <dbReference type="Proteomes" id="UP000244450"/>
    </source>
</evidence>
<feature type="transmembrane region" description="Helical" evidence="1">
    <location>
        <begin position="39"/>
        <end position="65"/>
    </location>
</feature>
<sequence>MQLVRFLLKLAFICNCCFLLIAVLQRVDAQGQFKSFTAGLASLGILLAPYLNVICILLAGLFLLLRRISWKALPPWVFISNIVILLLQIFT</sequence>
<dbReference type="OrthoDB" id="680057at2"/>
<evidence type="ECO:0000313" key="2">
    <source>
        <dbReference type="EMBL" id="PUZ25729.1"/>
    </source>
</evidence>
<keyword evidence="1" id="KW-1133">Transmembrane helix</keyword>
<gene>
    <name evidence="2" type="ORF">DCC81_15800</name>
</gene>
<dbReference type="RefSeq" id="WP_108687568.1">
    <property type="nucleotide sequence ID" value="NZ_QCYK01000002.1"/>
</dbReference>
<comment type="caution">
    <text evidence="2">The sequence shown here is derived from an EMBL/GenBank/DDBJ whole genome shotgun (WGS) entry which is preliminary data.</text>
</comment>
<dbReference type="EMBL" id="QCYK01000002">
    <property type="protein sequence ID" value="PUZ25729.1"/>
    <property type="molecule type" value="Genomic_DNA"/>
</dbReference>
<dbReference type="AlphaFoldDB" id="A0A2T7BHG7"/>
<organism evidence="2 3">
    <name type="scientific">Chitinophaga parva</name>
    <dbReference type="NCBI Taxonomy" id="2169414"/>
    <lineage>
        <taxon>Bacteria</taxon>
        <taxon>Pseudomonadati</taxon>
        <taxon>Bacteroidota</taxon>
        <taxon>Chitinophagia</taxon>
        <taxon>Chitinophagales</taxon>
        <taxon>Chitinophagaceae</taxon>
        <taxon>Chitinophaga</taxon>
    </lineage>
</organism>
<proteinExistence type="predicted"/>
<keyword evidence="1" id="KW-0812">Transmembrane</keyword>
<dbReference type="Proteomes" id="UP000244450">
    <property type="component" value="Unassembled WGS sequence"/>
</dbReference>
<reference evidence="2 3" key="1">
    <citation type="submission" date="2018-04" db="EMBL/GenBank/DDBJ databases">
        <title>Chitinophaga fuyangensis sp. nov., isolated from soil in a chemical factory.</title>
        <authorList>
            <person name="Chen K."/>
        </authorList>
    </citation>
    <scope>NUCLEOTIDE SEQUENCE [LARGE SCALE GENOMIC DNA]</scope>
    <source>
        <strain evidence="2 3">LY-1</strain>
    </source>
</reference>
<evidence type="ECO:0000256" key="1">
    <source>
        <dbReference type="SAM" id="Phobius"/>
    </source>
</evidence>
<feature type="transmembrane region" description="Helical" evidence="1">
    <location>
        <begin position="72"/>
        <end position="90"/>
    </location>
</feature>
<keyword evidence="3" id="KW-1185">Reference proteome</keyword>
<accession>A0A2T7BHG7</accession>
<keyword evidence="1" id="KW-0472">Membrane</keyword>